<evidence type="ECO:0000256" key="6">
    <source>
        <dbReference type="RuleBase" id="RU361264"/>
    </source>
</evidence>
<comment type="similarity">
    <text evidence="2 6">Belongs to the YIP1 family.</text>
</comment>
<feature type="transmembrane region" description="Helical" evidence="6">
    <location>
        <begin position="226"/>
        <end position="244"/>
    </location>
</feature>
<evidence type="ECO:0000259" key="8">
    <source>
        <dbReference type="Pfam" id="PF04893"/>
    </source>
</evidence>
<evidence type="ECO:0000256" key="1">
    <source>
        <dbReference type="ARBA" id="ARBA00004257"/>
    </source>
</evidence>
<dbReference type="InterPro" id="IPR039765">
    <property type="entry name" value="Yip5/YIPF1/YIPF2"/>
</dbReference>
<keyword evidence="4 6" id="KW-1133">Transmembrane helix</keyword>
<evidence type="ECO:0000256" key="4">
    <source>
        <dbReference type="ARBA" id="ARBA00022989"/>
    </source>
</evidence>
<organism evidence="9 10">
    <name type="scientific">Leptobrachium leishanense</name>
    <name type="common">Leishan spiny toad</name>
    <dbReference type="NCBI Taxonomy" id="445787"/>
    <lineage>
        <taxon>Eukaryota</taxon>
        <taxon>Metazoa</taxon>
        <taxon>Chordata</taxon>
        <taxon>Craniata</taxon>
        <taxon>Vertebrata</taxon>
        <taxon>Euteleostomi</taxon>
        <taxon>Amphibia</taxon>
        <taxon>Batrachia</taxon>
        <taxon>Anura</taxon>
        <taxon>Pelobatoidea</taxon>
        <taxon>Megophryidae</taxon>
        <taxon>Leptobrachium</taxon>
    </lineage>
</organism>
<dbReference type="AlphaFoldDB" id="A0A8C5P895"/>
<dbReference type="Proteomes" id="UP000694569">
    <property type="component" value="Unplaced"/>
</dbReference>
<comment type="caution">
    <text evidence="6">Lacks conserved residue(s) required for the propagation of feature annotation.</text>
</comment>
<comment type="subcellular location">
    <subcellularLocation>
        <location evidence="6">Golgi apparatus membrane</location>
        <topology evidence="6">Multi-pass membrane protein</topology>
    </subcellularLocation>
    <subcellularLocation>
        <location evidence="1">Golgi apparatus</location>
        <location evidence="1">cis-Golgi network membrane</location>
        <topology evidence="1">Multi-pass membrane protein</topology>
    </subcellularLocation>
</comment>
<dbReference type="OrthoDB" id="10256463at2759"/>
<feature type="compositionally biased region" description="Low complexity" evidence="7">
    <location>
        <begin position="23"/>
        <end position="32"/>
    </location>
</feature>
<name>A0A8C5P895_9ANUR</name>
<evidence type="ECO:0000313" key="10">
    <source>
        <dbReference type="Proteomes" id="UP000694569"/>
    </source>
</evidence>
<protein>
    <recommendedName>
        <fullName evidence="6">Protein YIPF</fullName>
    </recommendedName>
</protein>
<dbReference type="Pfam" id="PF04893">
    <property type="entry name" value="Yip1"/>
    <property type="match status" value="1"/>
</dbReference>
<dbReference type="InterPro" id="IPR006977">
    <property type="entry name" value="Yip1_dom"/>
</dbReference>
<keyword evidence="10" id="KW-1185">Reference proteome</keyword>
<dbReference type="GO" id="GO:0016192">
    <property type="term" value="P:vesicle-mediated transport"/>
    <property type="evidence" value="ECO:0007669"/>
    <property type="project" value="InterPro"/>
</dbReference>
<dbReference type="PANTHER" id="PTHR12822:SF3">
    <property type="entry name" value="PROTEIN YIPF2"/>
    <property type="match status" value="1"/>
</dbReference>
<keyword evidence="3 6" id="KW-0812">Transmembrane</keyword>
<proteinExistence type="inferred from homology"/>
<reference evidence="9" key="2">
    <citation type="submission" date="2025-09" db="UniProtKB">
        <authorList>
            <consortium name="Ensembl"/>
        </authorList>
    </citation>
    <scope>IDENTIFICATION</scope>
</reference>
<feature type="compositionally biased region" description="Acidic residues" evidence="7">
    <location>
        <begin position="53"/>
        <end position="62"/>
    </location>
</feature>
<feature type="transmembrane region" description="Helical" evidence="6">
    <location>
        <begin position="158"/>
        <end position="180"/>
    </location>
</feature>
<dbReference type="GO" id="GO:0000139">
    <property type="term" value="C:Golgi membrane"/>
    <property type="evidence" value="ECO:0007669"/>
    <property type="project" value="UniProtKB-SubCell"/>
</dbReference>
<feature type="region of interest" description="Disordered" evidence="7">
    <location>
        <begin position="21"/>
        <end position="62"/>
    </location>
</feature>
<evidence type="ECO:0000313" key="9">
    <source>
        <dbReference type="Ensembl" id="ENSLLEP00000005227.1"/>
    </source>
</evidence>
<sequence length="332" mass="36654">MFAVADYRNLETSPLTEFDEAADLLAADPDAPTKSAKEESKAQHATLHVGPDSEGEEGDTDQTELLAPQKKSSGFWTFQYYQDFFDIDTYQVMSGDNTSLLSVSPCAGRDRLHIPELPPVCVTLCWEGQTPYPRAPSCLCHPVLGGASVSCCPRSVSVSVAGVLIYSYAWLVPLCLWGFLQWRKGVIQGVGSYSFMETVCVYGYSLTAYIPTTVLCVIPYEPFRWGLIILAMCISGLVLVLAFWPHIRSDNKMMSAGMVLAMVALHVLLAVNLWDNVLEKTLPSAATLPSSTQDLGHKLMPLWMQINAVTLHELIDTMPQSQQKTTEYIPFN</sequence>
<evidence type="ECO:0000256" key="5">
    <source>
        <dbReference type="ARBA" id="ARBA00023136"/>
    </source>
</evidence>
<evidence type="ECO:0000256" key="7">
    <source>
        <dbReference type="SAM" id="MobiDB-lite"/>
    </source>
</evidence>
<gene>
    <name evidence="9" type="primary">YIPF2</name>
</gene>
<dbReference type="PANTHER" id="PTHR12822">
    <property type="entry name" value="PROTEIN YIPF"/>
    <property type="match status" value="1"/>
</dbReference>
<feature type="transmembrane region" description="Helical" evidence="6">
    <location>
        <begin position="201"/>
        <end position="220"/>
    </location>
</feature>
<evidence type="ECO:0000256" key="3">
    <source>
        <dbReference type="ARBA" id="ARBA00022692"/>
    </source>
</evidence>
<dbReference type="GeneTree" id="ENSGT00390000010157"/>
<reference evidence="9" key="1">
    <citation type="submission" date="2025-08" db="UniProtKB">
        <authorList>
            <consortium name="Ensembl"/>
        </authorList>
    </citation>
    <scope>IDENTIFICATION</scope>
</reference>
<dbReference type="Ensembl" id="ENSLLET00000005454.1">
    <property type="protein sequence ID" value="ENSLLEP00000005227.1"/>
    <property type="gene ID" value="ENSLLEG00000003316.1"/>
</dbReference>
<dbReference type="GO" id="GO:0031267">
    <property type="term" value="F:small GTPase binding"/>
    <property type="evidence" value="ECO:0007669"/>
    <property type="project" value="InterPro"/>
</dbReference>
<evidence type="ECO:0000256" key="2">
    <source>
        <dbReference type="ARBA" id="ARBA00010596"/>
    </source>
</evidence>
<accession>A0A8C5P895</accession>
<keyword evidence="5 6" id="KW-0472">Membrane</keyword>
<feature type="transmembrane region" description="Helical" evidence="6">
    <location>
        <begin position="256"/>
        <end position="274"/>
    </location>
</feature>
<feature type="domain" description="Yip1" evidence="8">
    <location>
        <begin position="156"/>
        <end position="269"/>
    </location>
</feature>